<feature type="region of interest" description="Disordered" evidence="1">
    <location>
        <begin position="201"/>
        <end position="262"/>
    </location>
</feature>
<evidence type="ECO:0000259" key="2">
    <source>
        <dbReference type="SMART" id="SM00198"/>
    </source>
</evidence>
<feature type="domain" description="SCP" evidence="2">
    <location>
        <begin position="39"/>
        <end position="170"/>
    </location>
</feature>
<dbReference type="OrthoDB" id="10379892at2759"/>
<sequence>MVGRRCQLLTPIQWSCALVAVESETEKPPSEPVSALSTEHGAEFVRAMNKERANVPGGAKNMGCLAWKASLAEDAKTVAENCFISMDNSTYGYLKSTWQGEFEQYLTVPATWATPNQDFDTETMKCKDSGRCDDFLQSTYYKRGKIGCAYNTKCGRPDYFFVCAFENKIPKGIVPYEKGSQCSSCAQDEKCTTEKCCHLGGKEEDQKKNDDDKKKDEDKKKDDDDKKKDDNDKKNDDDKKKDDDDKKKDEDKKKDDDDKKKD</sequence>
<evidence type="ECO:0000313" key="3">
    <source>
        <dbReference type="EMBL" id="CDW59693.1"/>
    </source>
</evidence>
<name>A0A077ZJ86_TRITR</name>
<proteinExistence type="predicted"/>
<dbReference type="SUPFAM" id="SSF55797">
    <property type="entry name" value="PR-1-like"/>
    <property type="match status" value="1"/>
</dbReference>
<dbReference type="AlphaFoldDB" id="A0A077ZJ86"/>
<dbReference type="InterPro" id="IPR035940">
    <property type="entry name" value="CAP_sf"/>
</dbReference>
<accession>A0A077ZJ86</accession>
<dbReference type="SMART" id="SM00198">
    <property type="entry name" value="SCP"/>
    <property type="match status" value="1"/>
</dbReference>
<dbReference type="STRING" id="36087.A0A077ZJ86"/>
<keyword evidence="4" id="KW-1185">Reference proteome</keyword>
<reference evidence="3" key="2">
    <citation type="submission" date="2014-03" db="EMBL/GenBank/DDBJ databases">
        <title>The whipworm genome and dual-species transcriptomics of an intimate host-pathogen interaction.</title>
        <authorList>
            <person name="Foth B.J."/>
            <person name="Tsai I.J."/>
            <person name="Reid A.J."/>
            <person name="Bancroft A.J."/>
            <person name="Nichol S."/>
            <person name="Tracey A."/>
            <person name="Holroyd N."/>
            <person name="Cotton J.A."/>
            <person name="Stanley E.J."/>
            <person name="Zarowiecki M."/>
            <person name="Liu J.Z."/>
            <person name="Huckvale T."/>
            <person name="Cooper P.J."/>
            <person name="Grencis R.K."/>
            <person name="Berriman M."/>
        </authorList>
    </citation>
    <scope>NUCLEOTIDE SEQUENCE [LARGE SCALE GENOMIC DNA]</scope>
</reference>
<evidence type="ECO:0000313" key="4">
    <source>
        <dbReference type="Proteomes" id="UP000030665"/>
    </source>
</evidence>
<dbReference type="Gene3D" id="3.40.33.10">
    <property type="entry name" value="CAP"/>
    <property type="match status" value="1"/>
</dbReference>
<dbReference type="InterPro" id="IPR014044">
    <property type="entry name" value="CAP_dom"/>
</dbReference>
<gene>
    <name evidence="3" type="ORF">TTRE_0000803101</name>
</gene>
<dbReference type="Pfam" id="PF00188">
    <property type="entry name" value="CAP"/>
    <property type="match status" value="1"/>
</dbReference>
<feature type="non-terminal residue" evidence="3">
    <location>
        <position position="262"/>
    </location>
</feature>
<evidence type="ECO:0000256" key="1">
    <source>
        <dbReference type="SAM" id="MobiDB-lite"/>
    </source>
</evidence>
<protein>
    <submittedName>
        <fullName evidence="3">CAP domain containing protein</fullName>
    </submittedName>
</protein>
<dbReference type="Proteomes" id="UP000030665">
    <property type="component" value="Unassembled WGS sequence"/>
</dbReference>
<dbReference type="EMBL" id="HG806690">
    <property type="protein sequence ID" value="CDW59693.1"/>
    <property type="molecule type" value="Genomic_DNA"/>
</dbReference>
<reference evidence="3" key="1">
    <citation type="submission" date="2014-01" db="EMBL/GenBank/DDBJ databases">
        <authorList>
            <person name="Aslett M."/>
        </authorList>
    </citation>
    <scope>NUCLEOTIDE SEQUENCE</scope>
</reference>
<organism evidence="3 4">
    <name type="scientific">Trichuris trichiura</name>
    <name type="common">Whipworm</name>
    <name type="synonym">Trichocephalus trichiurus</name>
    <dbReference type="NCBI Taxonomy" id="36087"/>
    <lineage>
        <taxon>Eukaryota</taxon>
        <taxon>Metazoa</taxon>
        <taxon>Ecdysozoa</taxon>
        <taxon>Nematoda</taxon>
        <taxon>Enoplea</taxon>
        <taxon>Dorylaimia</taxon>
        <taxon>Trichinellida</taxon>
        <taxon>Trichuridae</taxon>
        <taxon>Trichuris</taxon>
    </lineage>
</organism>